<dbReference type="Pfam" id="PF00646">
    <property type="entry name" value="F-box"/>
    <property type="match status" value="1"/>
</dbReference>
<dbReference type="AlphaFoldDB" id="A0AAV8SUN2"/>
<evidence type="ECO:0000313" key="3">
    <source>
        <dbReference type="Proteomes" id="UP001159364"/>
    </source>
</evidence>
<keyword evidence="3" id="KW-1185">Reference proteome</keyword>
<comment type="caution">
    <text evidence="2">The sequence shown here is derived from an EMBL/GenBank/DDBJ whole genome shotgun (WGS) entry which is preliminary data.</text>
</comment>
<dbReference type="InterPro" id="IPR001810">
    <property type="entry name" value="F-box_dom"/>
</dbReference>
<proteinExistence type="predicted"/>
<sequence>MTMSIFSEKRRRIPFHSYNHCRDAYRNVATLPPVLPHLPDELVEHIFSFLPVKYARELGVVAKRFRKTWVLSRNLCFELIFVRDDELSRFITFVDRIIKSHSGPKIDSLRLNFDPFEREGLICEWLKVAIEKGVEELDLDFFTDVPFQLPLELIDVESLKTLKLTFCQVSYPPKLSGLTRLSTIVLRRMYVNSRLIDALFSTCFLLGALDLINCIGIERLKVFALEQKGFRTLKVVSCKDIVEIEIDSPSLRAFQYYGGVCFFKFTDICNLKDVILYATPSRGFAPPLMLRKLVDHLSHIYVLTISATVLEALSPRIVDGTLHELQYCFQNLKELQFYMEGASFCSVYDTVTFVHHCPRLENLFIDISEYRFQGKHFWELHQRLNFQLFRPSLPSLKYVKLTGYKFDSYELKLARFFMAEAVNLEKLVLVTAKGIRHRSFRAEIQAHRLFLRHWQASEIARIEFFECLKDMISPRPQHSIHPKLWH</sequence>
<gene>
    <name evidence="2" type="ORF">K2173_024541</name>
</gene>
<dbReference type="InterPro" id="IPR036047">
    <property type="entry name" value="F-box-like_dom_sf"/>
</dbReference>
<name>A0AAV8SUN2_9ROSI</name>
<protein>
    <recommendedName>
        <fullName evidence="1">F-box domain-containing protein</fullName>
    </recommendedName>
</protein>
<organism evidence="2 3">
    <name type="scientific">Erythroxylum novogranatense</name>
    <dbReference type="NCBI Taxonomy" id="1862640"/>
    <lineage>
        <taxon>Eukaryota</taxon>
        <taxon>Viridiplantae</taxon>
        <taxon>Streptophyta</taxon>
        <taxon>Embryophyta</taxon>
        <taxon>Tracheophyta</taxon>
        <taxon>Spermatophyta</taxon>
        <taxon>Magnoliopsida</taxon>
        <taxon>eudicotyledons</taxon>
        <taxon>Gunneridae</taxon>
        <taxon>Pentapetalae</taxon>
        <taxon>rosids</taxon>
        <taxon>fabids</taxon>
        <taxon>Malpighiales</taxon>
        <taxon>Erythroxylaceae</taxon>
        <taxon>Erythroxylum</taxon>
    </lineage>
</organism>
<feature type="domain" description="F-box" evidence="1">
    <location>
        <begin position="32"/>
        <end position="80"/>
    </location>
</feature>
<dbReference type="PANTHER" id="PTHR34145">
    <property type="entry name" value="OS02G0105600 PROTEIN"/>
    <property type="match status" value="1"/>
</dbReference>
<dbReference type="PROSITE" id="PS50181">
    <property type="entry name" value="FBOX"/>
    <property type="match status" value="1"/>
</dbReference>
<dbReference type="SUPFAM" id="SSF52047">
    <property type="entry name" value="RNI-like"/>
    <property type="match status" value="1"/>
</dbReference>
<dbReference type="Pfam" id="PF23622">
    <property type="entry name" value="LRR_At1g61320_AtMIF1"/>
    <property type="match status" value="1"/>
</dbReference>
<dbReference type="InterPro" id="IPR053772">
    <property type="entry name" value="At1g61320/At1g61330-like"/>
</dbReference>
<dbReference type="SUPFAM" id="SSF81383">
    <property type="entry name" value="F-box domain"/>
    <property type="match status" value="1"/>
</dbReference>
<accession>A0AAV8SUN2</accession>
<dbReference type="Gene3D" id="3.80.10.10">
    <property type="entry name" value="Ribonuclease Inhibitor"/>
    <property type="match status" value="1"/>
</dbReference>
<evidence type="ECO:0000259" key="1">
    <source>
        <dbReference type="PROSITE" id="PS50181"/>
    </source>
</evidence>
<dbReference type="EMBL" id="JAIWQS010000009">
    <property type="protein sequence ID" value="KAJ8755996.1"/>
    <property type="molecule type" value="Genomic_DNA"/>
</dbReference>
<dbReference type="Proteomes" id="UP001159364">
    <property type="component" value="Linkage Group LG09"/>
</dbReference>
<dbReference type="InterPro" id="IPR055357">
    <property type="entry name" value="LRR_At1g61320_AtMIF1"/>
</dbReference>
<dbReference type="InterPro" id="IPR032675">
    <property type="entry name" value="LRR_dom_sf"/>
</dbReference>
<dbReference type="PANTHER" id="PTHR34145:SF28">
    <property type="entry name" value="F-BOX DOMAIN-CONTAINING PROTEIN"/>
    <property type="match status" value="1"/>
</dbReference>
<evidence type="ECO:0000313" key="2">
    <source>
        <dbReference type="EMBL" id="KAJ8755996.1"/>
    </source>
</evidence>
<reference evidence="2 3" key="1">
    <citation type="submission" date="2021-09" db="EMBL/GenBank/DDBJ databases">
        <title>Genomic insights and catalytic innovation underlie evolution of tropane alkaloids biosynthesis.</title>
        <authorList>
            <person name="Wang Y.-J."/>
            <person name="Tian T."/>
            <person name="Huang J.-P."/>
            <person name="Huang S.-X."/>
        </authorList>
    </citation>
    <scope>NUCLEOTIDE SEQUENCE [LARGE SCALE GENOMIC DNA]</scope>
    <source>
        <strain evidence="2">KIB-2018</strain>
        <tissue evidence="2">Leaf</tissue>
    </source>
</reference>